<proteinExistence type="predicted"/>
<dbReference type="InterPro" id="IPR001433">
    <property type="entry name" value="OxRdtase_FAD/NAD-bd"/>
</dbReference>
<feature type="domain" description="Flavodoxin-like" evidence="12">
    <location>
        <begin position="89"/>
        <end position="227"/>
    </location>
</feature>
<evidence type="ECO:0000313" key="15">
    <source>
        <dbReference type="Proteomes" id="UP001306950"/>
    </source>
</evidence>
<dbReference type="InterPro" id="IPR003097">
    <property type="entry name" value="CysJ-like_FAD-binding"/>
</dbReference>
<evidence type="ECO:0000256" key="10">
    <source>
        <dbReference type="ARBA" id="ARBA00023002"/>
    </source>
</evidence>
<evidence type="ECO:0000256" key="2">
    <source>
        <dbReference type="ARBA" id="ARBA00001974"/>
    </source>
</evidence>
<dbReference type="NCBIfam" id="NF004859">
    <property type="entry name" value="PRK06214.1"/>
    <property type="match status" value="1"/>
</dbReference>
<keyword evidence="6" id="KW-0288">FMN</keyword>
<dbReference type="InterPro" id="IPR029039">
    <property type="entry name" value="Flavoprotein-like_sf"/>
</dbReference>
<reference evidence="14 15" key="1">
    <citation type="submission" date="2024-02" db="EMBL/GenBank/DDBJ databases">
        <title>A nitrogen-fixing paenibacillus bacterium.</title>
        <authorList>
            <person name="Zhang W.L."/>
            <person name="Chen S.F."/>
        </authorList>
    </citation>
    <scope>NUCLEOTIDE SEQUENCE [LARGE SCALE GENOMIC DNA]</scope>
    <source>
        <strain evidence="14 15">M1</strain>
    </source>
</reference>
<evidence type="ECO:0000256" key="4">
    <source>
        <dbReference type="ARBA" id="ARBA00022605"/>
    </source>
</evidence>
<dbReference type="InterPro" id="IPR039261">
    <property type="entry name" value="FNR_nucleotide-bd"/>
</dbReference>
<keyword evidence="3" id="KW-0813">Transport</keyword>
<protein>
    <submittedName>
        <fullName evidence="14">Assimilatory sulfite reductase (NADPH) flavoprotein subunit</fullName>
        <ecNumber evidence="14">1.8.1.2</ecNumber>
    </submittedName>
</protein>
<organism evidence="14 15">
    <name type="scientific">Paenibacillus haidiansis</name>
    <dbReference type="NCBI Taxonomy" id="1574488"/>
    <lineage>
        <taxon>Bacteria</taxon>
        <taxon>Bacillati</taxon>
        <taxon>Bacillota</taxon>
        <taxon>Bacilli</taxon>
        <taxon>Bacillales</taxon>
        <taxon>Paenibacillaceae</taxon>
        <taxon>Paenibacillus</taxon>
    </lineage>
</organism>
<dbReference type="InterPro" id="IPR001709">
    <property type="entry name" value="Flavoprot_Pyr_Nucl_cyt_Rdtase"/>
</dbReference>
<dbReference type="InterPro" id="IPR017927">
    <property type="entry name" value="FAD-bd_FR_type"/>
</dbReference>
<gene>
    <name evidence="14" type="ORF">V3851_08695</name>
</gene>
<comment type="cofactor">
    <cofactor evidence="1">
        <name>FMN</name>
        <dbReference type="ChEBI" id="CHEBI:58210"/>
    </cofactor>
</comment>
<evidence type="ECO:0000256" key="3">
    <source>
        <dbReference type="ARBA" id="ARBA00022448"/>
    </source>
</evidence>
<dbReference type="PANTHER" id="PTHR19384:SF128">
    <property type="entry name" value="NADPH OXIDOREDUCTASE A"/>
    <property type="match status" value="1"/>
</dbReference>
<keyword evidence="9" id="KW-0249">Electron transport</keyword>
<keyword evidence="10 14" id="KW-0560">Oxidoreductase</keyword>
<dbReference type="PIRSF" id="PIRSF000207">
    <property type="entry name" value="SiR-FP_CysJ"/>
    <property type="match status" value="1"/>
</dbReference>
<dbReference type="SUPFAM" id="SSF52218">
    <property type="entry name" value="Flavoproteins"/>
    <property type="match status" value="1"/>
</dbReference>
<evidence type="ECO:0000256" key="1">
    <source>
        <dbReference type="ARBA" id="ARBA00001917"/>
    </source>
</evidence>
<keyword evidence="5" id="KW-0285">Flavoprotein</keyword>
<dbReference type="PRINTS" id="PR00371">
    <property type="entry name" value="FPNCR"/>
</dbReference>
<dbReference type="Gene3D" id="2.40.30.10">
    <property type="entry name" value="Translation factors"/>
    <property type="match status" value="1"/>
</dbReference>
<keyword evidence="4" id="KW-0028">Amino-acid biosynthesis</keyword>
<keyword evidence="11" id="KW-0198">Cysteine biosynthesis</keyword>
<dbReference type="PANTHER" id="PTHR19384">
    <property type="entry name" value="NITRIC OXIDE SYNTHASE-RELATED"/>
    <property type="match status" value="1"/>
</dbReference>
<comment type="cofactor">
    <cofactor evidence="2">
        <name>FAD</name>
        <dbReference type="ChEBI" id="CHEBI:57692"/>
    </cofactor>
</comment>
<dbReference type="InterPro" id="IPR008254">
    <property type="entry name" value="Flavodoxin/NO_synth"/>
</dbReference>
<dbReference type="SUPFAM" id="SSF63380">
    <property type="entry name" value="Riboflavin synthase domain-like"/>
    <property type="match status" value="1"/>
</dbReference>
<evidence type="ECO:0000256" key="8">
    <source>
        <dbReference type="ARBA" id="ARBA00022857"/>
    </source>
</evidence>
<dbReference type="PRINTS" id="PR00369">
    <property type="entry name" value="FLAVODOXIN"/>
</dbReference>
<dbReference type="EC" id="1.8.1.2" evidence="14"/>
<dbReference type="Pfam" id="PF00258">
    <property type="entry name" value="Flavodoxin_1"/>
    <property type="match status" value="1"/>
</dbReference>
<feature type="domain" description="FAD-binding FR-type" evidence="13">
    <location>
        <begin position="270"/>
        <end position="489"/>
    </location>
</feature>
<dbReference type="InterPro" id="IPR010199">
    <property type="entry name" value="CysJ"/>
</dbReference>
<sequence length="640" mass="69351">MELQVTNSPFDQGQADLLNRLLPTLNGVQRVWLSGYLAAGLGTGAADISKAGVPEATVSAVAAAADAASASAAVLSAPAAAQSAISKEVTVLFGSQTGNGSGLAKKLAKRLEDQGFQVTLSSMGDFKPNALKKVENLLVIVSTQGEGEPPDSAIAFYEFLHSKRAPQLDGLRYSVLALGDTSYEFFCQTGKDFDQRLAELGGKPFVPRVDCDVDFTDAAAEWMDRVAGALAEGAGTAAPAGASAAAALASGVTAAPGEASSETPVEYSRKNPFRAEVLENINLNGRGSERETRHLEISLAGSNLTYEPGDSLGIFPENHPALVDELIAAMGWNADESVSVSKEGDSLPLREALVRHYEITPLTKPVVVKAAELSGNAALKELLEPGKREELKAYLNGRDVLDLVQDYSLRGIPAQQFTEALRKIPARLYSIASSLKSSPDEVHLTVRAVRYENAGRDRYGVCSVQLAERVQSGETLPVFIQRNPNFRLPDNSDTPVIMIGPGTGVAPFRAFLSEREETGAQGKTWLFYGDQHFTTDFLYQVEWQRWLKDGVLTKMDVAFSRDTEQKVYVQHRMLEHSRELYEWLKEGAVVYVCGDKSKMAHDVHAALATILQQEGGLSPEEAADYLTTMQQQKRYQRDVY</sequence>
<accession>A0ABU7VQ67</accession>
<evidence type="ECO:0000256" key="7">
    <source>
        <dbReference type="ARBA" id="ARBA00022827"/>
    </source>
</evidence>
<keyword evidence="7" id="KW-0274">FAD</keyword>
<dbReference type="NCBIfam" id="TIGR01931">
    <property type="entry name" value="cysJ"/>
    <property type="match status" value="1"/>
</dbReference>
<keyword evidence="8" id="KW-0521">NADP</keyword>
<dbReference type="EMBL" id="JAZHPZ010000003">
    <property type="protein sequence ID" value="MEF2965905.1"/>
    <property type="molecule type" value="Genomic_DNA"/>
</dbReference>
<evidence type="ECO:0000256" key="11">
    <source>
        <dbReference type="ARBA" id="ARBA00023192"/>
    </source>
</evidence>
<dbReference type="InterPro" id="IPR023173">
    <property type="entry name" value="NADPH_Cyt_P450_Rdtase_alpha"/>
</dbReference>
<keyword evidence="15" id="KW-1185">Reference proteome</keyword>
<evidence type="ECO:0000256" key="5">
    <source>
        <dbReference type="ARBA" id="ARBA00022630"/>
    </source>
</evidence>
<dbReference type="Pfam" id="PF00667">
    <property type="entry name" value="FAD_binding_1"/>
    <property type="match status" value="1"/>
</dbReference>
<dbReference type="Pfam" id="PF00175">
    <property type="entry name" value="NAD_binding_1"/>
    <property type="match status" value="1"/>
</dbReference>
<evidence type="ECO:0000313" key="14">
    <source>
        <dbReference type="EMBL" id="MEF2965905.1"/>
    </source>
</evidence>
<evidence type="ECO:0000259" key="12">
    <source>
        <dbReference type="PROSITE" id="PS50902"/>
    </source>
</evidence>
<evidence type="ECO:0000256" key="6">
    <source>
        <dbReference type="ARBA" id="ARBA00022643"/>
    </source>
</evidence>
<dbReference type="RefSeq" id="WP_331846316.1">
    <property type="nucleotide sequence ID" value="NZ_JAZHPZ010000003.1"/>
</dbReference>
<comment type="caution">
    <text evidence="14">The sequence shown here is derived from an EMBL/GenBank/DDBJ whole genome shotgun (WGS) entry which is preliminary data.</text>
</comment>
<dbReference type="Gene3D" id="1.20.990.10">
    <property type="entry name" value="NADPH-cytochrome p450 Reductase, Chain A, domain 3"/>
    <property type="match status" value="1"/>
</dbReference>
<dbReference type="PROSITE" id="PS51384">
    <property type="entry name" value="FAD_FR"/>
    <property type="match status" value="1"/>
</dbReference>
<dbReference type="PROSITE" id="PS50902">
    <property type="entry name" value="FLAVODOXIN_LIKE"/>
    <property type="match status" value="1"/>
</dbReference>
<evidence type="ECO:0000256" key="9">
    <source>
        <dbReference type="ARBA" id="ARBA00022982"/>
    </source>
</evidence>
<dbReference type="Gene3D" id="3.40.50.360">
    <property type="match status" value="1"/>
</dbReference>
<dbReference type="CDD" id="cd06199">
    <property type="entry name" value="SiR"/>
    <property type="match status" value="1"/>
</dbReference>
<dbReference type="Proteomes" id="UP001306950">
    <property type="component" value="Unassembled WGS sequence"/>
</dbReference>
<dbReference type="InterPro" id="IPR001094">
    <property type="entry name" value="Flavdoxin-like"/>
</dbReference>
<dbReference type="InterPro" id="IPR017938">
    <property type="entry name" value="Riboflavin_synthase-like_b-brl"/>
</dbReference>
<dbReference type="SUPFAM" id="SSF52343">
    <property type="entry name" value="Ferredoxin reductase-like, C-terminal NADP-linked domain"/>
    <property type="match status" value="1"/>
</dbReference>
<name>A0ABU7VQ67_9BACL</name>
<evidence type="ECO:0000259" key="13">
    <source>
        <dbReference type="PROSITE" id="PS51384"/>
    </source>
</evidence>
<dbReference type="Gene3D" id="3.40.50.80">
    <property type="entry name" value="Nucleotide-binding domain of ferredoxin-NADP reductase (FNR) module"/>
    <property type="match status" value="1"/>
</dbReference>
<dbReference type="GO" id="GO:0004783">
    <property type="term" value="F:sulfite reductase (NADPH) activity"/>
    <property type="evidence" value="ECO:0007669"/>
    <property type="project" value="UniProtKB-EC"/>
</dbReference>